<evidence type="ECO:0000259" key="3">
    <source>
        <dbReference type="PROSITE" id="PS50110"/>
    </source>
</evidence>
<feature type="domain" description="Response regulatory" evidence="3">
    <location>
        <begin position="15"/>
        <end position="134"/>
    </location>
</feature>
<dbReference type="GO" id="GO:0016301">
    <property type="term" value="F:kinase activity"/>
    <property type="evidence" value="ECO:0007669"/>
    <property type="project" value="UniProtKB-KW"/>
</dbReference>
<dbReference type="GO" id="GO:0000160">
    <property type="term" value="P:phosphorelay signal transduction system"/>
    <property type="evidence" value="ECO:0007669"/>
    <property type="project" value="InterPro"/>
</dbReference>
<dbReference type="EMBL" id="AVPJ01000001">
    <property type="protein sequence ID" value="KGN34915.1"/>
    <property type="molecule type" value="Genomic_DNA"/>
</dbReference>
<dbReference type="InterPro" id="IPR001789">
    <property type="entry name" value="Sig_transdc_resp-reg_receiver"/>
</dbReference>
<dbReference type="eggNOG" id="COG0745">
    <property type="taxonomic scope" value="Bacteria"/>
</dbReference>
<dbReference type="Proteomes" id="UP000030002">
    <property type="component" value="Unassembled WGS sequence"/>
</dbReference>
<dbReference type="Gene3D" id="3.40.50.2300">
    <property type="match status" value="1"/>
</dbReference>
<keyword evidence="4" id="KW-0418">Kinase</keyword>
<keyword evidence="1 2" id="KW-0597">Phosphoprotein</keyword>
<comment type="caution">
    <text evidence="4">The sequence shown here is derived from an EMBL/GenBank/DDBJ whole genome shotgun (WGS) entry which is preliminary data.</text>
</comment>
<sequence length="144" mass="15368">MESGQAAVAIAPRPLVLVCDDIESIREVIRINLELEGFDVVQAADGHEALSQLINPASRVPDVIVLDAHTPRRDGWWAIAAIRGHPRLAEVPTVLVTASITAHDRSEAALAGFDAFVAKPFDPIELVDVVSRLAADGRPPALGQ</sequence>
<name>A0A0A0JBY9_9MICO</name>
<dbReference type="STRING" id="1385520.N802_02475"/>
<protein>
    <submittedName>
        <fullName evidence="4">Histidine kinase</fullName>
    </submittedName>
</protein>
<dbReference type="SMART" id="SM00448">
    <property type="entry name" value="REC"/>
    <property type="match status" value="1"/>
</dbReference>
<dbReference type="SUPFAM" id="SSF52172">
    <property type="entry name" value="CheY-like"/>
    <property type="match status" value="1"/>
</dbReference>
<dbReference type="PANTHER" id="PTHR44591">
    <property type="entry name" value="STRESS RESPONSE REGULATOR PROTEIN 1"/>
    <property type="match status" value="1"/>
</dbReference>
<accession>A0A0A0JBY9</accession>
<dbReference type="RefSeq" id="WP_052109319.1">
    <property type="nucleotide sequence ID" value="NZ_AVPJ01000001.1"/>
</dbReference>
<dbReference type="OrthoDB" id="9800897at2"/>
<organism evidence="4 5">
    <name type="scientific">Knoellia sinensis KCTC 19936</name>
    <dbReference type="NCBI Taxonomy" id="1385520"/>
    <lineage>
        <taxon>Bacteria</taxon>
        <taxon>Bacillati</taxon>
        <taxon>Actinomycetota</taxon>
        <taxon>Actinomycetes</taxon>
        <taxon>Micrococcales</taxon>
        <taxon>Intrasporangiaceae</taxon>
        <taxon>Knoellia</taxon>
    </lineage>
</organism>
<dbReference type="PROSITE" id="PS50110">
    <property type="entry name" value="RESPONSE_REGULATORY"/>
    <property type="match status" value="1"/>
</dbReference>
<feature type="modified residue" description="4-aspartylphosphate" evidence="2">
    <location>
        <position position="67"/>
    </location>
</feature>
<reference evidence="4 5" key="1">
    <citation type="submission" date="2013-08" db="EMBL/GenBank/DDBJ databases">
        <title>The genome sequence of Knoellia sinensis.</title>
        <authorList>
            <person name="Zhu W."/>
            <person name="Wang G."/>
        </authorList>
    </citation>
    <scope>NUCLEOTIDE SEQUENCE [LARGE SCALE GENOMIC DNA]</scope>
    <source>
        <strain evidence="4 5">KCTC 19936</strain>
    </source>
</reference>
<keyword evidence="5" id="KW-1185">Reference proteome</keyword>
<dbReference type="InterPro" id="IPR011006">
    <property type="entry name" value="CheY-like_superfamily"/>
</dbReference>
<evidence type="ECO:0000256" key="2">
    <source>
        <dbReference type="PROSITE-ProRule" id="PRU00169"/>
    </source>
</evidence>
<keyword evidence="4" id="KW-0808">Transferase</keyword>
<evidence type="ECO:0000313" key="4">
    <source>
        <dbReference type="EMBL" id="KGN34915.1"/>
    </source>
</evidence>
<evidence type="ECO:0000313" key="5">
    <source>
        <dbReference type="Proteomes" id="UP000030002"/>
    </source>
</evidence>
<dbReference type="AlphaFoldDB" id="A0A0A0JBY9"/>
<dbReference type="Pfam" id="PF00072">
    <property type="entry name" value="Response_reg"/>
    <property type="match status" value="1"/>
</dbReference>
<dbReference type="PANTHER" id="PTHR44591:SF18">
    <property type="entry name" value="REGULATORY PROTEIN"/>
    <property type="match status" value="1"/>
</dbReference>
<proteinExistence type="predicted"/>
<dbReference type="InterPro" id="IPR050595">
    <property type="entry name" value="Bact_response_regulator"/>
</dbReference>
<gene>
    <name evidence="4" type="ORF">N802_02475</name>
</gene>
<evidence type="ECO:0000256" key="1">
    <source>
        <dbReference type="ARBA" id="ARBA00022553"/>
    </source>
</evidence>